<sequence>MSANKTGKEDKKVLTEIPENLKYLVILLVKNFYGPEYYVLCEYIQKRVIIKEDELRDLCKIDQRQLRKFLITLKVDKIVKERLVPEEVDGKLRKVNYLFINYKAVINVAKYKIDHIRQKLEVREKDDVHKAHYRCTGANCKRQYDAMDIGKIYDPFSQEMRCWQCKSSVEPDESGGPSTITRSSMAKFNEHMAGIFMLLKQMDGLRFARELLEPVIKTSLPRIEGDTIDLNTKTVASLGHRAFSRAPRSDLYGSSITVSLEDNVDVAPETKAEIPWLQQRNYAELTTTENAASVPSDDTLSADLIEKQRTHAGEESLPEKRPKKEEIDNLLQLEEEMVDTAEKQTEDGPELTEEKRSTASRIMADDVNAFVRVKGQLVSIEEIDELAISKMSEAEKAEYYERMAGAYEDFY</sequence>
<dbReference type="InterPro" id="IPR017919">
    <property type="entry name" value="TFIIE/TFIIEa_HTH"/>
</dbReference>
<evidence type="ECO:0000313" key="5">
    <source>
        <dbReference type="EMBL" id="KAL3102117.1"/>
    </source>
</evidence>
<comment type="similarity">
    <text evidence="1">Belongs to the TFIIE alpha subunit family.</text>
</comment>
<name>A0ABD2KH40_HETSC</name>
<comment type="caution">
    <text evidence="5">The sequence shown here is derived from an EMBL/GenBank/DDBJ whole genome shotgun (WGS) entry which is preliminary data.</text>
</comment>
<evidence type="ECO:0000256" key="2">
    <source>
        <dbReference type="ARBA" id="ARBA00023015"/>
    </source>
</evidence>
<keyword evidence="3" id="KW-0804">Transcription</keyword>
<evidence type="ECO:0000259" key="4">
    <source>
        <dbReference type="PROSITE" id="PS51344"/>
    </source>
</evidence>
<keyword evidence="6" id="KW-1185">Reference proteome</keyword>
<evidence type="ECO:0000256" key="3">
    <source>
        <dbReference type="ARBA" id="ARBA00023163"/>
    </source>
</evidence>
<dbReference type="EMBL" id="JBICCN010000026">
    <property type="protein sequence ID" value="KAL3102117.1"/>
    <property type="molecule type" value="Genomic_DNA"/>
</dbReference>
<dbReference type="InterPro" id="IPR013083">
    <property type="entry name" value="Znf_RING/FYVE/PHD"/>
</dbReference>
<dbReference type="InterPro" id="IPR024550">
    <property type="entry name" value="TFIIEa/SarR/Rpc3_HTH_dom"/>
</dbReference>
<dbReference type="SMART" id="SM00531">
    <property type="entry name" value="TFIIE"/>
    <property type="match status" value="1"/>
</dbReference>
<dbReference type="PROSITE" id="PS51344">
    <property type="entry name" value="HTH_TFE_IIE"/>
    <property type="match status" value="1"/>
</dbReference>
<dbReference type="SUPFAM" id="SSF57783">
    <property type="entry name" value="Zinc beta-ribbon"/>
    <property type="match status" value="1"/>
</dbReference>
<feature type="domain" description="HTH TFE/IIEalpha-type" evidence="4">
    <location>
        <begin position="21"/>
        <end position="110"/>
    </location>
</feature>
<dbReference type="Proteomes" id="UP001620645">
    <property type="component" value="Unassembled WGS sequence"/>
</dbReference>
<gene>
    <name evidence="5" type="ORF">niasHS_003526</name>
</gene>
<proteinExistence type="inferred from homology"/>
<dbReference type="Gene3D" id="3.30.40.10">
    <property type="entry name" value="Zinc/RING finger domain, C3HC4 (zinc finger)"/>
    <property type="match status" value="1"/>
</dbReference>
<organism evidence="5 6">
    <name type="scientific">Heterodera schachtii</name>
    <name type="common">Sugarbeet cyst nematode worm</name>
    <name type="synonym">Tylenchus schachtii</name>
    <dbReference type="NCBI Taxonomy" id="97005"/>
    <lineage>
        <taxon>Eukaryota</taxon>
        <taxon>Metazoa</taxon>
        <taxon>Ecdysozoa</taxon>
        <taxon>Nematoda</taxon>
        <taxon>Chromadorea</taxon>
        <taxon>Rhabditida</taxon>
        <taxon>Tylenchina</taxon>
        <taxon>Tylenchomorpha</taxon>
        <taxon>Tylenchoidea</taxon>
        <taxon>Heteroderidae</taxon>
        <taxon>Heteroderinae</taxon>
        <taxon>Heterodera</taxon>
    </lineage>
</organism>
<reference evidence="5 6" key="1">
    <citation type="submission" date="2024-10" db="EMBL/GenBank/DDBJ databases">
        <authorList>
            <person name="Kim D."/>
        </authorList>
    </citation>
    <scope>NUCLEOTIDE SEQUENCE [LARGE SCALE GENOMIC DNA]</scope>
    <source>
        <strain evidence="5">Taebaek</strain>
    </source>
</reference>
<evidence type="ECO:0000256" key="1">
    <source>
        <dbReference type="ARBA" id="ARBA00008947"/>
    </source>
</evidence>
<accession>A0ABD2KH40</accession>
<evidence type="ECO:0000313" key="6">
    <source>
        <dbReference type="Proteomes" id="UP001620645"/>
    </source>
</evidence>
<dbReference type="InterPro" id="IPR002853">
    <property type="entry name" value="TFIIE_asu"/>
</dbReference>
<dbReference type="PANTHER" id="PTHR13097:SF7">
    <property type="entry name" value="GENERAL TRANSCRIPTION FACTOR IIE SUBUNIT 1"/>
    <property type="match status" value="1"/>
</dbReference>
<dbReference type="Pfam" id="PF02002">
    <property type="entry name" value="TFIIE_alpha"/>
    <property type="match status" value="1"/>
</dbReference>
<protein>
    <recommendedName>
        <fullName evidence="4">HTH TFE/IIEalpha-type domain-containing protein</fullName>
    </recommendedName>
</protein>
<dbReference type="InterPro" id="IPR039997">
    <property type="entry name" value="TFE"/>
</dbReference>
<dbReference type="AlphaFoldDB" id="A0ABD2KH40"/>
<dbReference type="PANTHER" id="PTHR13097">
    <property type="entry name" value="TRANSCRIPTION INITIATION FACTOR IIE, ALPHA SUBUNIT"/>
    <property type="match status" value="1"/>
</dbReference>
<keyword evidence="2" id="KW-0805">Transcription regulation</keyword>